<dbReference type="FunFam" id="3.30.160.60:FF:000563">
    <property type="entry name" value="Krueppel-like factor 8"/>
    <property type="match status" value="1"/>
</dbReference>
<evidence type="ECO:0000256" key="2">
    <source>
        <dbReference type="ARBA" id="ARBA00022491"/>
    </source>
</evidence>
<evidence type="ECO:0000256" key="6">
    <source>
        <dbReference type="ARBA" id="ARBA00022833"/>
    </source>
</evidence>
<evidence type="ECO:0000256" key="3">
    <source>
        <dbReference type="ARBA" id="ARBA00022723"/>
    </source>
</evidence>
<dbReference type="GO" id="GO:0000978">
    <property type="term" value="F:RNA polymerase II cis-regulatory region sequence-specific DNA binding"/>
    <property type="evidence" value="ECO:0007669"/>
    <property type="project" value="TreeGrafter"/>
</dbReference>
<feature type="domain" description="C2H2-type" evidence="13">
    <location>
        <begin position="268"/>
        <end position="293"/>
    </location>
</feature>
<dbReference type="AlphaFoldDB" id="A0AAY5KFY5"/>
<sequence>MSVVNRIMFRPQPMETQPCNLPSLQPQTEPVDLSTSHSRTPLRPLPSPSSSSSSSRPLLLSSLSPSVIKPVLKTSAAMSGSGLGPNCVKGYPLVAPRPAPLLQPRPIPQAPPHGIRVPVLVLRPTPLPCRVPTATQLPPGRPCYQSDSEEDELTNTEVDGVPDMGQLIARVMQHSMLASHLPSLGVCHVTRLDSPDARHRVRVRGRVHRCEVEGCNKEYTKSSHLKAHRRTHTGEKPYRCTWDGCRWCFARSDELTRHYRKHTGVKPFRCDDCERSFSRSDHLALHRRRHAPT</sequence>
<dbReference type="GO" id="GO:0005634">
    <property type="term" value="C:nucleus"/>
    <property type="evidence" value="ECO:0007669"/>
    <property type="project" value="UniProtKB-SubCell"/>
</dbReference>
<feature type="compositionally biased region" description="Low complexity" evidence="12">
    <location>
        <begin position="48"/>
        <end position="59"/>
    </location>
</feature>
<dbReference type="SMART" id="SM00355">
    <property type="entry name" value="ZnF_C2H2"/>
    <property type="match status" value="3"/>
</dbReference>
<dbReference type="PROSITE" id="PS00028">
    <property type="entry name" value="ZINC_FINGER_C2H2_1"/>
    <property type="match status" value="3"/>
</dbReference>
<protein>
    <submittedName>
        <fullName evidence="14">Kruppel like factor 12a</fullName>
    </submittedName>
</protein>
<keyword evidence="7" id="KW-0805">Transcription regulation</keyword>
<feature type="domain" description="C2H2-type" evidence="13">
    <location>
        <begin position="208"/>
        <end position="237"/>
    </location>
</feature>
<proteinExistence type="predicted"/>
<dbReference type="SUPFAM" id="SSF57667">
    <property type="entry name" value="beta-beta-alpha zinc fingers"/>
    <property type="match status" value="2"/>
</dbReference>
<reference evidence="14 15" key="1">
    <citation type="submission" date="2020-02" db="EMBL/GenBank/DDBJ databases">
        <title>Esox lucius (northern pike) genome, fEsoLuc1, primary haplotype.</title>
        <authorList>
            <person name="Myers G."/>
            <person name="Karagic N."/>
            <person name="Meyer A."/>
            <person name="Pippel M."/>
            <person name="Reichard M."/>
            <person name="Winkler S."/>
            <person name="Tracey A."/>
            <person name="Sims Y."/>
            <person name="Howe K."/>
            <person name="Rhie A."/>
            <person name="Formenti G."/>
            <person name="Durbin R."/>
            <person name="Fedrigo O."/>
            <person name="Jarvis E.D."/>
        </authorList>
    </citation>
    <scope>NUCLEOTIDE SEQUENCE [LARGE SCALE GENOMIC DNA]</scope>
</reference>
<dbReference type="Gene3D" id="3.30.160.60">
    <property type="entry name" value="Classic Zinc Finger"/>
    <property type="match status" value="3"/>
</dbReference>
<keyword evidence="5 11" id="KW-0863">Zinc-finger</keyword>
<dbReference type="GO" id="GO:0000981">
    <property type="term" value="F:DNA-binding transcription factor activity, RNA polymerase II-specific"/>
    <property type="evidence" value="ECO:0007669"/>
    <property type="project" value="TreeGrafter"/>
</dbReference>
<keyword evidence="15" id="KW-1185">Reference proteome</keyword>
<evidence type="ECO:0000313" key="14">
    <source>
        <dbReference type="Ensembl" id="ENSELUP00000087656.1"/>
    </source>
</evidence>
<reference evidence="14" key="3">
    <citation type="submission" date="2025-09" db="UniProtKB">
        <authorList>
            <consortium name="Ensembl"/>
        </authorList>
    </citation>
    <scope>IDENTIFICATION</scope>
</reference>
<feature type="region of interest" description="Disordered" evidence="12">
    <location>
        <begin position="1"/>
        <end position="59"/>
    </location>
</feature>
<feature type="compositionally biased region" description="Polar residues" evidence="12">
    <location>
        <begin position="14"/>
        <end position="39"/>
    </location>
</feature>
<evidence type="ECO:0000259" key="13">
    <source>
        <dbReference type="PROSITE" id="PS50157"/>
    </source>
</evidence>
<evidence type="ECO:0000256" key="4">
    <source>
        <dbReference type="ARBA" id="ARBA00022737"/>
    </source>
</evidence>
<accession>A0AAY5KFY5</accession>
<dbReference type="RefSeq" id="XP_012995525.2">
    <property type="nucleotide sequence ID" value="XM_013140071.4"/>
</dbReference>
<dbReference type="InterPro" id="IPR036236">
    <property type="entry name" value="Znf_C2H2_sf"/>
</dbReference>
<keyword evidence="8" id="KW-0238">DNA-binding</keyword>
<feature type="domain" description="C2H2-type" evidence="13">
    <location>
        <begin position="238"/>
        <end position="267"/>
    </location>
</feature>
<dbReference type="PANTHER" id="PTHR23235:SF150">
    <property type="entry name" value="KRUEPPEL-LIKE FACTOR LUNA"/>
    <property type="match status" value="1"/>
</dbReference>
<evidence type="ECO:0000256" key="7">
    <source>
        <dbReference type="ARBA" id="ARBA00023015"/>
    </source>
</evidence>
<dbReference type="PROSITE" id="PS50157">
    <property type="entry name" value="ZINC_FINGER_C2H2_2"/>
    <property type="match status" value="3"/>
</dbReference>
<reference evidence="14" key="2">
    <citation type="submission" date="2025-08" db="UniProtKB">
        <authorList>
            <consortium name="Ensembl"/>
        </authorList>
    </citation>
    <scope>IDENTIFICATION</scope>
</reference>
<evidence type="ECO:0000256" key="8">
    <source>
        <dbReference type="ARBA" id="ARBA00023125"/>
    </source>
</evidence>
<dbReference type="FunFam" id="3.30.160.60:FF:000018">
    <property type="entry name" value="Krueppel-like factor 15"/>
    <property type="match status" value="1"/>
</dbReference>
<dbReference type="FunFam" id="3.30.160.60:FF:000021">
    <property type="entry name" value="Basic krueppel-like factor 3"/>
    <property type="match status" value="1"/>
</dbReference>
<evidence type="ECO:0000256" key="9">
    <source>
        <dbReference type="ARBA" id="ARBA00023163"/>
    </source>
</evidence>
<keyword evidence="3" id="KW-0479">Metal-binding</keyword>
<keyword evidence="6" id="KW-0862">Zinc</keyword>
<keyword evidence="10" id="KW-0539">Nucleus</keyword>
<evidence type="ECO:0000256" key="10">
    <source>
        <dbReference type="ARBA" id="ARBA00023242"/>
    </source>
</evidence>
<dbReference type="InterPro" id="IPR013087">
    <property type="entry name" value="Znf_C2H2_type"/>
</dbReference>
<dbReference type="Proteomes" id="UP000265140">
    <property type="component" value="Chromosome 22"/>
</dbReference>
<evidence type="ECO:0000256" key="11">
    <source>
        <dbReference type="PROSITE-ProRule" id="PRU00042"/>
    </source>
</evidence>
<dbReference type="Ensembl" id="ENSELUT00000106685.1">
    <property type="protein sequence ID" value="ENSELUP00000087656.1"/>
    <property type="gene ID" value="ENSELUG00000002534.3"/>
</dbReference>
<dbReference type="GO" id="GO:0008270">
    <property type="term" value="F:zinc ion binding"/>
    <property type="evidence" value="ECO:0007669"/>
    <property type="project" value="UniProtKB-KW"/>
</dbReference>
<dbReference type="PANTHER" id="PTHR23235">
    <property type="entry name" value="KRUEPPEL-LIKE TRANSCRIPTION FACTOR"/>
    <property type="match status" value="1"/>
</dbReference>
<keyword evidence="4" id="KW-0677">Repeat</keyword>
<comment type="subcellular location">
    <subcellularLocation>
        <location evidence="1">Nucleus</location>
    </subcellularLocation>
</comment>
<evidence type="ECO:0000313" key="15">
    <source>
        <dbReference type="Proteomes" id="UP000265140"/>
    </source>
</evidence>
<dbReference type="RefSeq" id="XP_012995526.2">
    <property type="nucleotide sequence ID" value="XM_013140072.4"/>
</dbReference>
<evidence type="ECO:0000256" key="12">
    <source>
        <dbReference type="SAM" id="MobiDB-lite"/>
    </source>
</evidence>
<keyword evidence="2" id="KW-0678">Repressor</keyword>
<evidence type="ECO:0000256" key="5">
    <source>
        <dbReference type="ARBA" id="ARBA00022771"/>
    </source>
</evidence>
<organism evidence="14 15">
    <name type="scientific">Esox lucius</name>
    <name type="common">Northern pike</name>
    <dbReference type="NCBI Taxonomy" id="8010"/>
    <lineage>
        <taxon>Eukaryota</taxon>
        <taxon>Metazoa</taxon>
        <taxon>Chordata</taxon>
        <taxon>Craniata</taxon>
        <taxon>Vertebrata</taxon>
        <taxon>Euteleostomi</taxon>
        <taxon>Actinopterygii</taxon>
        <taxon>Neopterygii</taxon>
        <taxon>Teleostei</taxon>
        <taxon>Protacanthopterygii</taxon>
        <taxon>Esociformes</taxon>
        <taxon>Esocidae</taxon>
        <taxon>Esox</taxon>
    </lineage>
</organism>
<dbReference type="GeneTree" id="ENSGT00940000158108"/>
<dbReference type="Pfam" id="PF00096">
    <property type="entry name" value="zf-C2H2"/>
    <property type="match status" value="3"/>
</dbReference>
<dbReference type="GeneID" id="105007618"/>
<evidence type="ECO:0000256" key="1">
    <source>
        <dbReference type="ARBA" id="ARBA00004123"/>
    </source>
</evidence>
<keyword evidence="9" id="KW-0804">Transcription</keyword>
<name>A0AAY5KFY5_ESOLU</name>